<feature type="chain" id="PRO_5046048546" description="Carboxypeptidase regulatory-like domain-containing protein" evidence="1">
    <location>
        <begin position="22"/>
        <end position="491"/>
    </location>
</feature>
<keyword evidence="3" id="KW-1185">Reference proteome</keyword>
<evidence type="ECO:0000256" key="1">
    <source>
        <dbReference type="SAM" id="SignalP"/>
    </source>
</evidence>
<accession>A0ABW7FRU3</accession>
<proteinExistence type="predicted"/>
<keyword evidence="1" id="KW-0732">Signal</keyword>
<organism evidence="2 3">
    <name type="scientific">Roseateles rivi</name>
    <dbReference type="NCBI Taxonomy" id="3299028"/>
    <lineage>
        <taxon>Bacteria</taxon>
        <taxon>Pseudomonadati</taxon>
        <taxon>Pseudomonadota</taxon>
        <taxon>Betaproteobacteria</taxon>
        <taxon>Burkholderiales</taxon>
        <taxon>Sphaerotilaceae</taxon>
        <taxon>Roseateles</taxon>
    </lineage>
</organism>
<evidence type="ECO:0000313" key="3">
    <source>
        <dbReference type="Proteomes" id="UP001606099"/>
    </source>
</evidence>
<reference evidence="2 3" key="1">
    <citation type="submission" date="2024-08" db="EMBL/GenBank/DDBJ databases">
        <authorList>
            <person name="Lu H."/>
        </authorList>
    </citation>
    <scope>NUCLEOTIDE SEQUENCE [LARGE SCALE GENOMIC DNA]</scope>
    <source>
        <strain evidence="2 3">BYS180W</strain>
    </source>
</reference>
<gene>
    <name evidence="2" type="ORF">ACG0Z6_02180</name>
</gene>
<dbReference type="PROSITE" id="PS51257">
    <property type="entry name" value="PROKAR_LIPOPROTEIN"/>
    <property type="match status" value="1"/>
</dbReference>
<evidence type="ECO:0000313" key="2">
    <source>
        <dbReference type="EMBL" id="MFG6447046.1"/>
    </source>
</evidence>
<comment type="caution">
    <text evidence="2">The sequence shown here is derived from an EMBL/GenBank/DDBJ whole genome shotgun (WGS) entry which is preliminary data.</text>
</comment>
<name>A0ABW7FRU3_9BURK</name>
<protein>
    <recommendedName>
        <fullName evidence="4">Carboxypeptidase regulatory-like domain-containing protein</fullName>
    </recommendedName>
</protein>
<evidence type="ECO:0008006" key="4">
    <source>
        <dbReference type="Google" id="ProtNLM"/>
    </source>
</evidence>
<feature type="signal peptide" evidence="1">
    <location>
        <begin position="1"/>
        <end position="21"/>
    </location>
</feature>
<dbReference type="EMBL" id="JBIGHZ010000001">
    <property type="protein sequence ID" value="MFG6447046.1"/>
    <property type="molecule type" value="Genomic_DNA"/>
</dbReference>
<sequence>MKSFDKFTLSLIFCASLAALSACGGGASPAEEPVKPKAVSGKMIDGYVQGATVFCDANDNGHADSGEERTITASNGAYTLVGGCSGSVVGFGGIDTDTGHEFRGVLKTPAGSAVMTPATTMLVGTGMSKEALAAALGLPSSVDVTQIDIADGANQDLRKRTLALQQVVDRLVGAATSLTYGEDPASQLKYRTAYSDIISGIAKNLAKPNSGQLIAPSGTVDTQTLVNAIATVPLISSKNITAVNLSELAGNLAAEAHILIKSGDVELKNLVTNLQSPAKQPLSTTATTDYLSMTSDSIFINDSVHRLAALKDGIEIPSLQTIGFSISVTGSPAAEVFAPMALSILEQGGSGRILNLLIEKVAFKIDASKQLTVSVPAGTKVHAYGRTSNGSVVNLTITDLEFTPVTVEKNALRLNYSNIVKKVIASADNTTKATASAFLDLKGNFDFTVATDKALNIRLQDGVALSTATISIPNTSQSVTGPSFAGRVSIK</sequence>
<dbReference type="Proteomes" id="UP001606099">
    <property type="component" value="Unassembled WGS sequence"/>
</dbReference>
<dbReference type="RefSeq" id="WP_394458419.1">
    <property type="nucleotide sequence ID" value="NZ_JBIGHZ010000001.1"/>
</dbReference>